<feature type="region of interest" description="Disordered" evidence="1">
    <location>
        <begin position="1"/>
        <end position="32"/>
    </location>
</feature>
<accession>A0ABP6UES0</accession>
<evidence type="ECO:0000313" key="2">
    <source>
        <dbReference type="EMBL" id="GAA3505695.1"/>
    </source>
</evidence>
<organism evidence="2 3">
    <name type="scientific">Streptomyces prasinosporus</name>
    <dbReference type="NCBI Taxonomy" id="68256"/>
    <lineage>
        <taxon>Bacteria</taxon>
        <taxon>Bacillati</taxon>
        <taxon>Actinomycetota</taxon>
        <taxon>Actinomycetes</taxon>
        <taxon>Kitasatosporales</taxon>
        <taxon>Streptomycetaceae</taxon>
        <taxon>Streptomyces</taxon>
        <taxon>Streptomyces albogriseolus group</taxon>
    </lineage>
</organism>
<keyword evidence="3" id="KW-1185">Reference proteome</keyword>
<evidence type="ECO:0000313" key="3">
    <source>
        <dbReference type="Proteomes" id="UP001501455"/>
    </source>
</evidence>
<gene>
    <name evidence="2" type="ORF">GCM10019016_128080</name>
</gene>
<comment type="caution">
    <text evidence="2">The sequence shown here is derived from an EMBL/GenBank/DDBJ whole genome shotgun (WGS) entry which is preliminary data.</text>
</comment>
<evidence type="ECO:0000256" key="1">
    <source>
        <dbReference type="SAM" id="MobiDB-lite"/>
    </source>
</evidence>
<dbReference type="EMBL" id="BAAAXF010000084">
    <property type="protein sequence ID" value="GAA3505695.1"/>
    <property type="molecule type" value="Genomic_DNA"/>
</dbReference>
<sequence>MASSRKRAGLVAQASRTPRRRRAVPNGSAPSAAGRTYLLTLTLLIGPDRLRSKVPLRGVPARRADGERAEEPAGIAVPVREVRRGHSAPTPAVTRITPDD</sequence>
<name>A0ABP6UES0_9ACTN</name>
<proteinExistence type="predicted"/>
<protein>
    <submittedName>
        <fullName evidence="2">Uncharacterized protein</fullName>
    </submittedName>
</protein>
<reference evidence="3" key="1">
    <citation type="journal article" date="2019" name="Int. J. Syst. Evol. Microbiol.">
        <title>The Global Catalogue of Microorganisms (GCM) 10K type strain sequencing project: providing services to taxonomists for standard genome sequencing and annotation.</title>
        <authorList>
            <consortium name="The Broad Institute Genomics Platform"/>
            <consortium name="The Broad Institute Genome Sequencing Center for Infectious Disease"/>
            <person name="Wu L."/>
            <person name="Ma J."/>
        </authorList>
    </citation>
    <scope>NUCLEOTIDE SEQUENCE [LARGE SCALE GENOMIC DNA]</scope>
    <source>
        <strain evidence="3">JCM 4816</strain>
    </source>
</reference>
<dbReference type="Proteomes" id="UP001501455">
    <property type="component" value="Unassembled WGS sequence"/>
</dbReference>